<dbReference type="Gene3D" id="1.10.390.30">
    <property type="entry name" value="Peptidase M60, enhancin-like domain 3"/>
    <property type="match status" value="1"/>
</dbReference>
<accession>A0A8S3RKI2</accession>
<evidence type="ECO:0000313" key="4">
    <source>
        <dbReference type="Proteomes" id="UP000683360"/>
    </source>
</evidence>
<feature type="region of interest" description="Disordered" evidence="1">
    <location>
        <begin position="1118"/>
        <end position="1157"/>
    </location>
</feature>
<dbReference type="PANTHER" id="PTHR15730">
    <property type="entry name" value="EXPERIMENTAL AUTOIMMUNE PROSTATITIS ANTIGEN 2-RELATED"/>
    <property type="match status" value="1"/>
</dbReference>
<dbReference type="PANTHER" id="PTHR15730:SF5">
    <property type="entry name" value="SI:CH211-210B2.2-RELATED"/>
    <property type="match status" value="1"/>
</dbReference>
<feature type="region of interest" description="Disordered" evidence="1">
    <location>
        <begin position="1"/>
        <end position="66"/>
    </location>
</feature>
<evidence type="ECO:0000256" key="1">
    <source>
        <dbReference type="SAM" id="MobiDB-lite"/>
    </source>
</evidence>
<feature type="compositionally biased region" description="Polar residues" evidence="1">
    <location>
        <begin position="14"/>
        <end position="24"/>
    </location>
</feature>
<dbReference type="Gene3D" id="2.30.42.10">
    <property type="match status" value="1"/>
</dbReference>
<sequence>MDIKMEENEDFSVANDNQTGTSNPRDSDKNNCRQDQDQNEEHASSFKNKTTESSLEERTAGIADSGIEQTEINTVQWLHGKIETRYNENHGFQHIFMFDSTTTSTLQISNGDQLLAINDEDVTILHNKDVVELLEEIPVKKNTTMTYWRPSTNSVTVVKFCLYCSGEIIRARFIDASTYPVTPDWIKDQFRVVVFNKQLTNLFMQHLEIQRNRIVFKELSSTEPWKKPCDFAECRFLEERRIESKGMIAFYIRRYSTIFKNKEKKYLHVPDDGTLGLVDEISKSSEFELIPAQLNAFLVMKEWSTNRCMKLEGDEEIQHGNKMKNVKEGLASMKDQITAQCKEMDQVKQISIDIDDACRKKMKEIKENMHEVGSKNVYQKRYYTYIVICERRIEMKDWKIEILEGVESVSFPGCAPGVIFVYGEKSQAILANKRGHVLCAGAEYGKGRIIVFSHDALVNSFGEKDTERQNNRFNENIRKWITRNKDKGNEIACFSEYVNNFDELPPECRILTWDGLPVLTEDYSILKLLDWVERGGGLICGVCPWGFAQVYEIGVDNIPFKIIFRAIGVCYAGKLIYKNDNDLDKIVIKDNMADYAKPNDLVAAINKHPEKINRLVGMIYNVFYSPEELYINYKPHVVEMIQKLSPGNDYIPTRSQPVEVNAAKRAAMLKCYMMIRDGLDGNKVLAQGIQEFPGTFENTPETQSFTLNFSSQTQKLHSTGCYLPAGIVMEVSWSKSKNPWDIIIGIHGDELHDTNSELKRWPKIRIEKELKSDKFGTLPSMPLKICSPFGGLVYLQSPNSTNDIIQLKLHNVVAAPMFTYKTAKNWESVERNKPGLWCDIIGDKITLTLPSTSVRHLSDPTMTVKVWDSVVSAHMDLLGKDPSDGRGEWVVTDEQPSAGYMHSGYPIVTNLDVADPNKINDDCFLLSRDHILNVHNGKGSWGMFHELGHNFQDYAWTWDGTIEVTCNVFTLHAMDVICNIRPWDHLWVRDQFEDARTYLREGAKYDTWCDSPGVALLVYAQLARDFGWTAYKSVFRTYNKFPEDKRPSTQQEKENMWVQTLSNVVKRNLSPVFEFWGWPIQLYAIDELNKFLPYLPDDVTTREFAKDRATKILQKYQDNSSVTRPTQKPPQKENTYCPSTVQTKDDKAKNSSSCSAF</sequence>
<dbReference type="InterPro" id="IPR042279">
    <property type="entry name" value="Pep_M60_3"/>
</dbReference>
<dbReference type="InterPro" id="IPR035423">
    <property type="entry name" value="M60-like_N"/>
</dbReference>
<name>A0A8S3RKI2_MYTED</name>
<dbReference type="InterPro" id="IPR036034">
    <property type="entry name" value="PDZ_sf"/>
</dbReference>
<comment type="caution">
    <text evidence="3">The sequence shown here is derived from an EMBL/GenBank/DDBJ whole genome shotgun (WGS) entry which is preliminary data.</text>
</comment>
<feature type="compositionally biased region" description="Polar residues" evidence="1">
    <location>
        <begin position="1132"/>
        <end position="1142"/>
    </location>
</feature>
<feature type="compositionally biased region" description="Basic and acidic residues" evidence="1">
    <location>
        <begin position="25"/>
        <end position="44"/>
    </location>
</feature>
<dbReference type="OrthoDB" id="10260387at2759"/>
<dbReference type="SMART" id="SM01276">
    <property type="entry name" value="M60-like"/>
    <property type="match status" value="1"/>
</dbReference>
<dbReference type="Pfam" id="PF17291">
    <property type="entry name" value="M60-like_N"/>
    <property type="match status" value="1"/>
</dbReference>
<keyword evidence="4" id="KW-1185">Reference proteome</keyword>
<dbReference type="AlphaFoldDB" id="A0A8S3RKI2"/>
<protein>
    <recommendedName>
        <fullName evidence="2">Peptidase M60 domain-containing protein</fullName>
    </recommendedName>
</protein>
<organism evidence="3 4">
    <name type="scientific">Mytilus edulis</name>
    <name type="common">Blue mussel</name>
    <dbReference type="NCBI Taxonomy" id="6550"/>
    <lineage>
        <taxon>Eukaryota</taxon>
        <taxon>Metazoa</taxon>
        <taxon>Spiralia</taxon>
        <taxon>Lophotrochozoa</taxon>
        <taxon>Mollusca</taxon>
        <taxon>Bivalvia</taxon>
        <taxon>Autobranchia</taxon>
        <taxon>Pteriomorphia</taxon>
        <taxon>Mytilida</taxon>
        <taxon>Mytiloidea</taxon>
        <taxon>Mytilidae</taxon>
        <taxon>Mytilinae</taxon>
        <taxon>Mytilus</taxon>
    </lineage>
</organism>
<evidence type="ECO:0000259" key="2">
    <source>
        <dbReference type="PROSITE" id="PS51723"/>
    </source>
</evidence>
<dbReference type="PROSITE" id="PS51723">
    <property type="entry name" value="PEPTIDASE_M60"/>
    <property type="match status" value="1"/>
</dbReference>
<evidence type="ECO:0000313" key="3">
    <source>
        <dbReference type="EMBL" id="CAG2209901.1"/>
    </source>
</evidence>
<dbReference type="Proteomes" id="UP000683360">
    <property type="component" value="Unassembled WGS sequence"/>
</dbReference>
<dbReference type="InterPro" id="IPR031161">
    <property type="entry name" value="Peptidase_M60_dom"/>
</dbReference>
<dbReference type="InterPro" id="IPR051244">
    <property type="entry name" value="TCAF"/>
</dbReference>
<dbReference type="Gene3D" id="3.40.390.80">
    <property type="entry name" value="Peptidase M60, enhancin-like domain 2"/>
    <property type="match status" value="1"/>
</dbReference>
<proteinExistence type="predicted"/>
<feature type="domain" description="Peptidase M60" evidence="2">
    <location>
        <begin position="714"/>
        <end position="1027"/>
    </location>
</feature>
<dbReference type="Pfam" id="PF13402">
    <property type="entry name" value="Peptidase_M60"/>
    <property type="match status" value="1"/>
</dbReference>
<gene>
    <name evidence="3" type="ORF">MEDL_24030</name>
</gene>
<reference evidence="3" key="1">
    <citation type="submission" date="2021-03" db="EMBL/GenBank/DDBJ databases">
        <authorList>
            <person name="Bekaert M."/>
        </authorList>
    </citation>
    <scope>NUCLEOTIDE SEQUENCE</scope>
</reference>
<dbReference type="EMBL" id="CAJPWZ010001217">
    <property type="protein sequence ID" value="CAG2209901.1"/>
    <property type="molecule type" value="Genomic_DNA"/>
</dbReference>
<dbReference type="SUPFAM" id="SSF50156">
    <property type="entry name" value="PDZ domain-like"/>
    <property type="match status" value="1"/>
</dbReference>